<dbReference type="OrthoDB" id="10263226at2759"/>
<dbReference type="SUPFAM" id="SSF54211">
    <property type="entry name" value="Ribosomal protein S5 domain 2-like"/>
    <property type="match status" value="1"/>
</dbReference>
<evidence type="ECO:0000256" key="6">
    <source>
        <dbReference type="SAM" id="MobiDB-lite"/>
    </source>
</evidence>
<name>A0A9N8ZIK9_9GLOM</name>
<keyword evidence="9" id="KW-1185">Reference proteome</keyword>
<dbReference type="Proteomes" id="UP000789706">
    <property type="component" value="Unassembled WGS sequence"/>
</dbReference>
<dbReference type="CDD" id="cd16926">
    <property type="entry name" value="HATPase_MutL-MLH-PMS-like"/>
    <property type="match status" value="1"/>
</dbReference>
<dbReference type="GO" id="GO:0006298">
    <property type="term" value="P:mismatch repair"/>
    <property type="evidence" value="ECO:0007669"/>
    <property type="project" value="InterPro"/>
</dbReference>
<dbReference type="Gene3D" id="3.30.230.10">
    <property type="match status" value="1"/>
</dbReference>
<keyword evidence="3" id="KW-0227">DNA damage</keyword>
<dbReference type="GO" id="GO:0032389">
    <property type="term" value="C:MutLalpha complex"/>
    <property type="evidence" value="ECO:0007669"/>
    <property type="project" value="TreeGrafter"/>
</dbReference>
<organism evidence="8 9">
    <name type="scientific">Diversispora eburnea</name>
    <dbReference type="NCBI Taxonomy" id="1213867"/>
    <lineage>
        <taxon>Eukaryota</taxon>
        <taxon>Fungi</taxon>
        <taxon>Fungi incertae sedis</taxon>
        <taxon>Mucoromycota</taxon>
        <taxon>Glomeromycotina</taxon>
        <taxon>Glomeromycetes</taxon>
        <taxon>Diversisporales</taxon>
        <taxon>Diversisporaceae</taxon>
        <taxon>Diversispora</taxon>
    </lineage>
</organism>
<feature type="region of interest" description="Disordered" evidence="6">
    <location>
        <begin position="357"/>
        <end position="384"/>
    </location>
</feature>
<comment type="subcellular location">
    <subcellularLocation>
        <location evidence="1">Nucleus</location>
    </subcellularLocation>
</comment>
<comment type="similarity">
    <text evidence="2">Belongs to the DNA mismatch repair MutL/HexB family.</text>
</comment>
<dbReference type="SMART" id="SM01340">
    <property type="entry name" value="DNA_mis_repair"/>
    <property type="match status" value="1"/>
</dbReference>
<dbReference type="AlphaFoldDB" id="A0A9N8ZIK9"/>
<evidence type="ECO:0000313" key="8">
    <source>
        <dbReference type="EMBL" id="CAG8497082.1"/>
    </source>
</evidence>
<dbReference type="FunFam" id="3.30.230.10:FF:000014">
    <property type="entry name" value="DNA mismatch repair protein Mlh1"/>
    <property type="match status" value="1"/>
</dbReference>
<keyword evidence="5" id="KW-0539">Nucleus</keyword>
<dbReference type="GO" id="GO:0140664">
    <property type="term" value="F:ATP-dependent DNA damage sensor activity"/>
    <property type="evidence" value="ECO:0007669"/>
    <property type="project" value="InterPro"/>
</dbReference>
<dbReference type="NCBIfam" id="TIGR00585">
    <property type="entry name" value="mutl"/>
    <property type="match status" value="1"/>
</dbReference>
<dbReference type="GO" id="GO:0016887">
    <property type="term" value="F:ATP hydrolysis activity"/>
    <property type="evidence" value="ECO:0007669"/>
    <property type="project" value="InterPro"/>
</dbReference>
<proteinExistence type="inferred from homology"/>
<dbReference type="InterPro" id="IPR014721">
    <property type="entry name" value="Ribsml_uS5_D2-typ_fold_subgr"/>
</dbReference>
<dbReference type="EMBL" id="CAJVPK010000342">
    <property type="protein sequence ID" value="CAG8497082.1"/>
    <property type="molecule type" value="Genomic_DNA"/>
</dbReference>
<evidence type="ECO:0000256" key="2">
    <source>
        <dbReference type="ARBA" id="ARBA00006082"/>
    </source>
</evidence>
<dbReference type="PROSITE" id="PS00058">
    <property type="entry name" value="DNA_MISMATCH_REPAIR_1"/>
    <property type="match status" value="1"/>
</dbReference>
<dbReference type="PANTHER" id="PTHR10073">
    <property type="entry name" value="DNA MISMATCH REPAIR PROTEIN MLH, PMS, MUTL"/>
    <property type="match status" value="1"/>
</dbReference>
<evidence type="ECO:0000256" key="3">
    <source>
        <dbReference type="ARBA" id="ARBA00022763"/>
    </source>
</evidence>
<gene>
    <name evidence="8" type="ORF">DEBURN_LOCUS4478</name>
</gene>
<dbReference type="Pfam" id="PF01119">
    <property type="entry name" value="DNA_mis_repair"/>
    <property type="match status" value="1"/>
</dbReference>
<dbReference type="InterPro" id="IPR014762">
    <property type="entry name" value="DNA_mismatch_repair_CS"/>
</dbReference>
<dbReference type="InterPro" id="IPR002099">
    <property type="entry name" value="MutL/Mlh/PMS"/>
</dbReference>
<reference evidence="8" key="1">
    <citation type="submission" date="2021-06" db="EMBL/GenBank/DDBJ databases">
        <authorList>
            <person name="Kallberg Y."/>
            <person name="Tangrot J."/>
            <person name="Rosling A."/>
        </authorList>
    </citation>
    <scope>NUCLEOTIDE SEQUENCE</scope>
    <source>
        <strain evidence="8">AZ414A</strain>
    </source>
</reference>
<evidence type="ECO:0000256" key="5">
    <source>
        <dbReference type="ARBA" id="ARBA00023242"/>
    </source>
</evidence>
<dbReference type="SUPFAM" id="SSF55874">
    <property type="entry name" value="ATPase domain of HSP90 chaperone/DNA topoisomerase II/histidine kinase"/>
    <property type="match status" value="1"/>
</dbReference>
<evidence type="ECO:0000256" key="1">
    <source>
        <dbReference type="ARBA" id="ARBA00004123"/>
    </source>
</evidence>
<protein>
    <submittedName>
        <fullName evidence="8">7562_t:CDS:1</fullName>
    </submittedName>
</protein>
<dbReference type="Gene3D" id="3.30.565.10">
    <property type="entry name" value="Histidine kinase-like ATPase, C-terminal domain"/>
    <property type="match status" value="1"/>
</dbReference>
<dbReference type="InterPro" id="IPR013507">
    <property type="entry name" value="DNA_mismatch_S5_2-like"/>
</dbReference>
<dbReference type="InterPro" id="IPR032189">
    <property type="entry name" value="Mlh1_C"/>
</dbReference>
<evidence type="ECO:0000256" key="4">
    <source>
        <dbReference type="ARBA" id="ARBA00023204"/>
    </source>
</evidence>
<accession>A0A9N8ZIK9</accession>
<dbReference type="InterPro" id="IPR036890">
    <property type="entry name" value="HATPase_C_sf"/>
</dbReference>
<dbReference type="PANTHER" id="PTHR10073:SF12">
    <property type="entry name" value="DNA MISMATCH REPAIR PROTEIN MLH1"/>
    <property type="match status" value="1"/>
</dbReference>
<dbReference type="GO" id="GO:0030983">
    <property type="term" value="F:mismatched DNA binding"/>
    <property type="evidence" value="ECO:0007669"/>
    <property type="project" value="InterPro"/>
</dbReference>
<comment type="caution">
    <text evidence="8">The sequence shown here is derived from an EMBL/GenBank/DDBJ whole genome shotgun (WGS) entry which is preliminary data.</text>
</comment>
<sequence length="672" mass="76109">MNTSENIKELRPIKKLQDAVINRIAAGENPDYIKIIHRPANAIKELIENSLDAGATNIRILVKEGGLKLLQIQDNGHGIRREDMDIVCERFTTSKLKSFNDLSSINTYGFRGEALASISHVAHVTITTKTADSKSCYSDGKLVSPKPGTSAEPKACAGNTGTQITAEDLFYNVPTRKQALKHPNDEYNRILDIVNRYAIHNSGVGFSCKKQGSKQPDVNSLSTASTLDNIRQIYGSTASELLNLEKVSKKFDFKFNGYISNANFNLRKMTFLLFINHRAVESSALKRTIEGVYETYLPKNSYPFVYLSLEINPQNVDVNIHPTKREVRFLNEDEVIAIIGDAIQERLTLLPGAKVLDTSTKDPESSTKKSGKNPETRIQPENSNIINEISGGTNLKRKRVKNEVKLTSILALRNHCKEVEHKGLTDLLANHTWVGCVDDSIPLALIQHQTKLYMVNYNILCEELFYQLTLQEFSNFAFIRLSKPAPIKELIIFALETNTLISRRNMLLEYFSLTINESGELITLPLILKGYAPNLDKLPTFLLRLGTEVDWETEKGCFEKISREFGSFYAPEPLTFPRDNVEPENIINSIDVENEIPVTMEIRQERNIENTNNQSANQKQITEISKYRWQIEHLIFPILKNNQFFAPKNIAESGHVIQIANLPDLYRIFERC</sequence>
<feature type="domain" description="DNA mismatch repair protein S5" evidence="7">
    <location>
        <begin position="230"/>
        <end position="348"/>
    </location>
</feature>
<evidence type="ECO:0000259" key="7">
    <source>
        <dbReference type="SMART" id="SM01340"/>
    </source>
</evidence>
<dbReference type="InterPro" id="IPR020568">
    <property type="entry name" value="Ribosomal_Su5_D2-typ_SF"/>
</dbReference>
<dbReference type="Pfam" id="PF13589">
    <property type="entry name" value="HATPase_c_3"/>
    <property type="match status" value="1"/>
</dbReference>
<dbReference type="GO" id="GO:0005524">
    <property type="term" value="F:ATP binding"/>
    <property type="evidence" value="ECO:0007669"/>
    <property type="project" value="InterPro"/>
</dbReference>
<evidence type="ECO:0000313" key="9">
    <source>
        <dbReference type="Proteomes" id="UP000789706"/>
    </source>
</evidence>
<keyword evidence="4" id="KW-0234">DNA repair</keyword>
<dbReference type="FunFam" id="3.30.565.10:FF:000109">
    <property type="entry name" value="Related to MLH1-DNA mismatch repair protein"/>
    <property type="match status" value="1"/>
</dbReference>
<dbReference type="Pfam" id="PF16413">
    <property type="entry name" value="Mlh1_C"/>
    <property type="match status" value="1"/>
</dbReference>
<feature type="compositionally biased region" description="Basic and acidic residues" evidence="6">
    <location>
        <begin position="359"/>
        <end position="375"/>
    </location>
</feature>
<dbReference type="InterPro" id="IPR038973">
    <property type="entry name" value="MutL/Mlh/Pms-like"/>
</dbReference>